<evidence type="ECO:0000313" key="2">
    <source>
        <dbReference type="EMBL" id="KAL0285822.1"/>
    </source>
</evidence>
<accession>A0AAW2ITX2</accession>
<sequence length="678" mass="77269">MVGKMASHKVLVCTADHIRPFTLFSGYDRNYGQGMFRFDNFLAKQPGFINTVWSTWKHSIYGTRMYGVITKMKALKPVFRAQRKKKGDMTNNVHLAKSFLQQAQALFDKYKDSTLLQLVKLCQLTYCKAVQQEKESRQRICQITNTAGEVLTEESLIKSEFVNFFSPIGGNRTNRAIDLSFLQPVLKHILTMEEATALISPVTEDEVKEAFFDISEDSAPGPDGYTSAFFKAAWPVIGGNSCSVNIIKDALLEFAAMSGLHVNATKSQIILSASVRAERQNILDIMGFQEGTLPITYLGVPLVASRLSIADCQPLLHKLDNRLASWGHHTLSLAGRTQLIKSVLSSLHTYWASVFILPKAVIKVIEQRIRTFLWKGSTGRGYAKVAWEHICKPKKEGGLGIRGVLQMNQALMMKHIWRILQADTQSIWVDWVRTHRLHTQTIWTFRSSAASWCWNKLIKLSAYIRAGLEYRVGNGLTFRLWTDLWHPQGPLIQKFPRGPTITGLPADSMLAAVIQHGSWSWPTETDFDIQKSYQPPSPPVYWYNLLGGRFKIPRHDFILWLAILERLSTMDRPWVMQQNLGCILCGAAGVESHSHLFFECSFSTRCINILKSHVRFQWPELGWQRNILWASKRWRGKHLMNSAARTLFSSVVYNIWMERIGADSQLQQLQQIRSKESN</sequence>
<comment type="caution">
    <text evidence="2">The sequence shown here is derived from an EMBL/GenBank/DDBJ whole genome shotgun (WGS) entry which is preliminary data.</text>
</comment>
<dbReference type="EMBL" id="JACGWJ010001007">
    <property type="protein sequence ID" value="KAL0285822.1"/>
    <property type="molecule type" value="Genomic_DNA"/>
</dbReference>
<reference evidence="2" key="2">
    <citation type="journal article" date="2024" name="Plant">
        <title>Genomic evolution and insights into agronomic trait innovations of Sesamum species.</title>
        <authorList>
            <person name="Miao H."/>
            <person name="Wang L."/>
            <person name="Qu L."/>
            <person name="Liu H."/>
            <person name="Sun Y."/>
            <person name="Le M."/>
            <person name="Wang Q."/>
            <person name="Wei S."/>
            <person name="Zheng Y."/>
            <person name="Lin W."/>
            <person name="Duan Y."/>
            <person name="Cao H."/>
            <person name="Xiong S."/>
            <person name="Wang X."/>
            <person name="Wei L."/>
            <person name="Li C."/>
            <person name="Ma Q."/>
            <person name="Ju M."/>
            <person name="Zhao R."/>
            <person name="Li G."/>
            <person name="Mu C."/>
            <person name="Tian Q."/>
            <person name="Mei H."/>
            <person name="Zhang T."/>
            <person name="Gao T."/>
            <person name="Zhang H."/>
        </authorList>
    </citation>
    <scope>NUCLEOTIDE SEQUENCE</scope>
    <source>
        <strain evidence="2">G02</strain>
    </source>
</reference>
<feature type="domain" description="Reverse transcriptase zinc-binding" evidence="1">
    <location>
        <begin position="537"/>
        <end position="605"/>
    </location>
</feature>
<evidence type="ECO:0000259" key="1">
    <source>
        <dbReference type="Pfam" id="PF13966"/>
    </source>
</evidence>
<proteinExistence type="predicted"/>
<name>A0AAW2ITX2_SESRA</name>
<reference evidence="2" key="1">
    <citation type="submission" date="2020-06" db="EMBL/GenBank/DDBJ databases">
        <authorList>
            <person name="Li T."/>
            <person name="Hu X."/>
            <person name="Zhang T."/>
            <person name="Song X."/>
            <person name="Zhang H."/>
            <person name="Dai N."/>
            <person name="Sheng W."/>
            <person name="Hou X."/>
            <person name="Wei L."/>
        </authorList>
    </citation>
    <scope>NUCLEOTIDE SEQUENCE</scope>
    <source>
        <strain evidence="2">G02</strain>
        <tissue evidence="2">Leaf</tissue>
    </source>
</reference>
<dbReference type="PANTHER" id="PTHR33116:SF76">
    <property type="entry name" value="DUF4283 DOMAIN-CONTAINING PROTEIN"/>
    <property type="match status" value="1"/>
</dbReference>
<dbReference type="AlphaFoldDB" id="A0AAW2ITX2"/>
<dbReference type="InterPro" id="IPR026960">
    <property type="entry name" value="RVT-Znf"/>
</dbReference>
<protein>
    <recommendedName>
        <fullName evidence="1">Reverse transcriptase zinc-binding domain-containing protein</fullName>
    </recommendedName>
</protein>
<dbReference type="Pfam" id="PF13966">
    <property type="entry name" value="zf-RVT"/>
    <property type="match status" value="1"/>
</dbReference>
<organism evidence="2">
    <name type="scientific">Sesamum radiatum</name>
    <name type="common">Black benniseed</name>
    <dbReference type="NCBI Taxonomy" id="300843"/>
    <lineage>
        <taxon>Eukaryota</taxon>
        <taxon>Viridiplantae</taxon>
        <taxon>Streptophyta</taxon>
        <taxon>Embryophyta</taxon>
        <taxon>Tracheophyta</taxon>
        <taxon>Spermatophyta</taxon>
        <taxon>Magnoliopsida</taxon>
        <taxon>eudicotyledons</taxon>
        <taxon>Gunneridae</taxon>
        <taxon>Pentapetalae</taxon>
        <taxon>asterids</taxon>
        <taxon>lamiids</taxon>
        <taxon>Lamiales</taxon>
        <taxon>Pedaliaceae</taxon>
        <taxon>Sesamum</taxon>
    </lineage>
</organism>
<dbReference type="PANTHER" id="PTHR33116">
    <property type="entry name" value="REVERSE TRANSCRIPTASE ZINC-BINDING DOMAIN-CONTAINING PROTEIN-RELATED-RELATED"/>
    <property type="match status" value="1"/>
</dbReference>
<gene>
    <name evidence="2" type="ORF">Sradi_7163100</name>
</gene>